<dbReference type="AlphaFoldDB" id="A0A175R5Z1"/>
<dbReference type="InterPro" id="IPR015590">
    <property type="entry name" value="Aldehyde_DH_dom"/>
</dbReference>
<dbReference type="FunFam" id="3.40.605.10:FF:000007">
    <property type="entry name" value="NAD/NADP-dependent betaine aldehyde dehydrogenase"/>
    <property type="match status" value="1"/>
</dbReference>
<reference evidence="6 7" key="1">
    <citation type="journal article" date="2016" name="Front. Microbiol.">
        <title>Genomic Resource of Rice Seed Associated Bacteria.</title>
        <authorList>
            <person name="Midha S."/>
            <person name="Bansal K."/>
            <person name="Sharma S."/>
            <person name="Kumar N."/>
            <person name="Patil P.P."/>
            <person name="Chaudhry V."/>
            <person name="Patil P.B."/>
        </authorList>
    </citation>
    <scope>NUCLEOTIDE SEQUENCE [LARGE SCALE GENOMIC DNA]</scope>
    <source>
        <strain evidence="6 7">NS226</strain>
    </source>
</reference>
<dbReference type="RefSeq" id="WP_058636326.1">
    <property type="nucleotide sequence ID" value="NZ_LDPZ01000053.1"/>
</dbReference>
<dbReference type="PANTHER" id="PTHR11699">
    <property type="entry name" value="ALDEHYDE DEHYDROGENASE-RELATED"/>
    <property type="match status" value="1"/>
</dbReference>
<dbReference type="InterPro" id="IPR016163">
    <property type="entry name" value="Ald_DH_C"/>
</dbReference>
<feature type="active site" evidence="3">
    <location>
        <position position="264"/>
    </location>
</feature>
<comment type="similarity">
    <text evidence="1 4">Belongs to the aldehyde dehydrogenase family.</text>
</comment>
<organism evidence="6 7">
    <name type="scientific">Aureimonas ureilytica</name>
    <dbReference type="NCBI Taxonomy" id="401562"/>
    <lineage>
        <taxon>Bacteria</taxon>
        <taxon>Pseudomonadati</taxon>
        <taxon>Pseudomonadota</taxon>
        <taxon>Alphaproteobacteria</taxon>
        <taxon>Hyphomicrobiales</taxon>
        <taxon>Aurantimonadaceae</taxon>
        <taxon>Aureimonas</taxon>
    </lineage>
</organism>
<accession>A0A175R5Z1</accession>
<name>A0A175R5Z1_9HYPH</name>
<keyword evidence="2 4" id="KW-0560">Oxidoreductase</keyword>
<comment type="caution">
    <text evidence="6">The sequence shown here is derived from an EMBL/GenBank/DDBJ whole genome shotgun (WGS) entry which is preliminary data.</text>
</comment>
<evidence type="ECO:0000313" key="6">
    <source>
        <dbReference type="EMBL" id="KTQ85839.1"/>
    </source>
</evidence>
<protein>
    <submittedName>
        <fullName evidence="6">Betaine-aldehyde dehydrogenase</fullName>
    </submittedName>
</protein>
<dbReference type="FunFam" id="3.40.309.10:FF:000001">
    <property type="entry name" value="Mitochondrial aldehyde dehydrogenase 2"/>
    <property type="match status" value="1"/>
</dbReference>
<dbReference type="EMBL" id="LDPZ01000053">
    <property type="protein sequence ID" value="KTQ85839.1"/>
    <property type="molecule type" value="Genomic_DNA"/>
</dbReference>
<dbReference type="PROSITE" id="PS00070">
    <property type="entry name" value="ALDEHYDE_DEHYDR_CYS"/>
    <property type="match status" value="1"/>
</dbReference>
<gene>
    <name evidence="6" type="ORF">NS226_19085</name>
</gene>
<feature type="domain" description="Aldehyde dehydrogenase" evidence="5">
    <location>
        <begin position="26"/>
        <end position="491"/>
    </location>
</feature>
<dbReference type="InterPro" id="IPR029510">
    <property type="entry name" value="Ald_DH_CS_GLU"/>
</dbReference>
<evidence type="ECO:0000256" key="3">
    <source>
        <dbReference type="PROSITE-ProRule" id="PRU10007"/>
    </source>
</evidence>
<dbReference type="STRING" id="401562.NS365_18395"/>
<dbReference type="GO" id="GO:0016620">
    <property type="term" value="F:oxidoreductase activity, acting on the aldehyde or oxo group of donors, NAD or NADP as acceptor"/>
    <property type="evidence" value="ECO:0007669"/>
    <property type="project" value="InterPro"/>
</dbReference>
<proteinExistence type="inferred from homology"/>
<dbReference type="InterPro" id="IPR016161">
    <property type="entry name" value="Ald_DH/histidinol_DH"/>
</dbReference>
<dbReference type="Proteomes" id="UP000078272">
    <property type="component" value="Unassembled WGS sequence"/>
</dbReference>
<evidence type="ECO:0000256" key="2">
    <source>
        <dbReference type="ARBA" id="ARBA00023002"/>
    </source>
</evidence>
<dbReference type="InterPro" id="IPR016162">
    <property type="entry name" value="Ald_DH_N"/>
</dbReference>
<dbReference type="SUPFAM" id="SSF53720">
    <property type="entry name" value="ALDH-like"/>
    <property type="match status" value="1"/>
</dbReference>
<evidence type="ECO:0000256" key="4">
    <source>
        <dbReference type="RuleBase" id="RU003345"/>
    </source>
</evidence>
<dbReference type="PATRIC" id="fig|401562.3.peg.3929"/>
<dbReference type="eggNOG" id="COG1012">
    <property type="taxonomic scope" value="Bacteria"/>
</dbReference>
<evidence type="ECO:0000313" key="7">
    <source>
        <dbReference type="Proteomes" id="UP000078272"/>
    </source>
</evidence>
<evidence type="ECO:0000256" key="1">
    <source>
        <dbReference type="ARBA" id="ARBA00009986"/>
    </source>
</evidence>
<dbReference type="InterPro" id="IPR016160">
    <property type="entry name" value="Ald_DH_CS_CYS"/>
</dbReference>
<sequence>MLADATIPLRKPIDGGHRPMFIDGQWVESLSGERLETRNPANGRLLATVPSGTKEDVDRAVKAARRAFHGPWSRMKPFERQALLLRIADLFEKHWEEISASDTQDMGLPISRTRANRLRVVGMLRYYAGMATAITGDTIRNSIPGDVFSMTVREPVGVVGAIIPWNAPTASSIWKIGPALATGCTIVLKPSEDAPLTPLLIADIMAEAGVPDGVVNIVTGTGASAGAALAEHPDVNKLVFTGSTLTGQAIVRASAIGPKRVSLELGGKSPLIICADADLDKAVPIAAMAVYAHSGQICIAGSRLFVEAPIHDEFVQRLVAFSKGLRIGDGMQADTQIGPVVSRRQLDKIMGYIEQGREGGAQLMTGGRQLTEADLAAGHFVEPTIFADVEDDMVIAREEIFGPVISALRFEEVGDVIARANDTPYGLAAGVFTRDIGKAHRIASALQAGSVFVNGYHLLDPAVPFGGYKSSGYGREGGAEQIDGYLNTKAIWIDTN</sequence>
<dbReference type="Gene3D" id="3.40.309.10">
    <property type="entry name" value="Aldehyde Dehydrogenase, Chain A, domain 2"/>
    <property type="match status" value="1"/>
</dbReference>
<dbReference type="Gene3D" id="3.40.605.10">
    <property type="entry name" value="Aldehyde Dehydrogenase, Chain A, domain 1"/>
    <property type="match status" value="1"/>
</dbReference>
<evidence type="ECO:0000259" key="5">
    <source>
        <dbReference type="Pfam" id="PF00171"/>
    </source>
</evidence>
<dbReference type="Pfam" id="PF00171">
    <property type="entry name" value="Aldedh"/>
    <property type="match status" value="1"/>
</dbReference>
<dbReference type="PROSITE" id="PS00687">
    <property type="entry name" value="ALDEHYDE_DEHYDR_GLU"/>
    <property type="match status" value="1"/>
</dbReference>